<evidence type="ECO:0000256" key="6">
    <source>
        <dbReference type="ARBA" id="ARBA00023136"/>
    </source>
</evidence>
<dbReference type="Proteomes" id="UP000032430">
    <property type="component" value="Chromosome I"/>
</dbReference>
<feature type="domain" description="Guanylate cyclase" evidence="8">
    <location>
        <begin position="438"/>
        <end position="570"/>
    </location>
</feature>
<evidence type="ECO:0000256" key="5">
    <source>
        <dbReference type="ARBA" id="ARBA00022989"/>
    </source>
</evidence>
<dbReference type="InterPro" id="IPR050697">
    <property type="entry name" value="Adenylyl/Guanylyl_Cyclase_3/4"/>
</dbReference>
<evidence type="ECO:0000313" key="10">
    <source>
        <dbReference type="Proteomes" id="UP000032430"/>
    </source>
</evidence>
<dbReference type="Pfam" id="PF00211">
    <property type="entry name" value="Guanylate_cyc"/>
    <property type="match status" value="1"/>
</dbReference>
<keyword evidence="4 7" id="KW-0812">Transmembrane</keyword>
<comment type="similarity">
    <text evidence="2">Belongs to the adenylyl cyclase class-3 family.</text>
</comment>
<evidence type="ECO:0000256" key="2">
    <source>
        <dbReference type="ARBA" id="ARBA00005381"/>
    </source>
</evidence>
<dbReference type="PANTHER" id="PTHR43081">
    <property type="entry name" value="ADENYLATE CYCLASE, TERMINAL-DIFFERENTIATION SPECIFIC-RELATED"/>
    <property type="match status" value="1"/>
</dbReference>
<gene>
    <name evidence="9" type="ORF">LFA_3308</name>
</gene>
<feature type="transmembrane region" description="Helical" evidence="7">
    <location>
        <begin position="12"/>
        <end position="36"/>
    </location>
</feature>
<evidence type="ECO:0000256" key="7">
    <source>
        <dbReference type="SAM" id="Phobius"/>
    </source>
</evidence>
<dbReference type="SUPFAM" id="SSF103190">
    <property type="entry name" value="Sensory domain-like"/>
    <property type="match status" value="1"/>
</dbReference>
<dbReference type="Pfam" id="PF02743">
    <property type="entry name" value="dCache_1"/>
    <property type="match status" value="1"/>
</dbReference>
<accession>A0A098GAW8</accession>
<dbReference type="EMBL" id="LN614827">
    <property type="protein sequence ID" value="CEG58640.1"/>
    <property type="molecule type" value="Genomic_DNA"/>
</dbReference>
<evidence type="ECO:0000256" key="3">
    <source>
        <dbReference type="ARBA" id="ARBA00022475"/>
    </source>
</evidence>
<sequence>MFKSVKISIRLSIITLFVLLLGCVGFTIIAINYIALDKILSSGAKNLIEQTSLLVEERIYSYLYPLSNDLIQIRNTINRGIVNPDNTKQFDDFLNERIRYNPEIFMIYYGTVNGDFYGVDHETPSVIGLNHIVNSVSPPINIRYEIDEEGHIIRERQLTKHYDPRVRPWYQQAEKAGKPILTDIYTFFVFNKSGYFVPGITAATPIYDKNNQLKGVFALDLTIDGIQRFIKELQVTKNTMIYITDDKQQVIAYRNPFQTQDIRGETLTPELIKKFNIPLVSFDKGNQPRVTSYKYNGKTFFLAYQPITEHTIYKPWHINIIVPAEDVLAPLQTLSIRALLLTIFVLLIGVLMTRYISKKISYPIIQLAKQTEEITKLNLNQPPSLQTVIKEISYMDKSLAAMRASLASFQRYLPRSLVKKLITSGKIAHVGGQNENLTILFSDIQDFTTLSEEIRPQQLMNYLSEYFQSMTESVIVHQGTLDKYIGDAVMAFWNAPSRDEKHAFHACQTAVDMLQRAEKLNSYKRQNGLSEFKIRIGINSGEAVVGNVGSDDRLNFTALGDAVNLSSRLESINKIYHSEIIISHTTYEQVANEFTFRLLDQVAVRGKRKITTIYELIAKPNIENLEQHKKEFAIAFALYQKGEWKQSLGLFKQLTPAFHGDQLASIYIERCQQLIKSPPIVWDGIWRIEDLSTGIIKID</sequence>
<dbReference type="PROSITE" id="PS51257">
    <property type="entry name" value="PROKAR_LIPOPROTEIN"/>
    <property type="match status" value="1"/>
</dbReference>
<dbReference type="InterPro" id="IPR033479">
    <property type="entry name" value="dCache_1"/>
</dbReference>
<dbReference type="InterPro" id="IPR001054">
    <property type="entry name" value="A/G_cyclase"/>
</dbReference>
<dbReference type="KEGG" id="lfa:LFA_3308"/>
<organism evidence="9 10">
    <name type="scientific">Legionella fallonii LLAP-10</name>
    <dbReference type="NCBI Taxonomy" id="1212491"/>
    <lineage>
        <taxon>Bacteria</taxon>
        <taxon>Pseudomonadati</taxon>
        <taxon>Pseudomonadota</taxon>
        <taxon>Gammaproteobacteria</taxon>
        <taxon>Legionellales</taxon>
        <taxon>Legionellaceae</taxon>
        <taxon>Legionella</taxon>
    </lineage>
</organism>
<evidence type="ECO:0000256" key="4">
    <source>
        <dbReference type="ARBA" id="ARBA00022692"/>
    </source>
</evidence>
<protein>
    <submittedName>
        <fullName evidence="9">Adenylate cyclase</fullName>
    </submittedName>
</protein>
<evidence type="ECO:0000313" key="9">
    <source>
        <dbReference type="EMBL" id="CEG58640.1"/>
    </source>
</evidence>
<keyword evidence="10" id="KW-1185">Reference proteome</keyword>
<dbReference type="GO" id="GO:0005886">
    <property type="term" value="C:plasma membrane"/>
    <property type="evidence" value="ECO:0007669"/>
    <property type="project" value="UniProtKB-SubCell"/>
</dbReference>
<dbReference type="AlphaFoldDB" id="A0A098GAW8"/>
<dbReference type="HOGENOM" id="CLU_021956_0_0_6"/>
<keyword evidence="5 7" id="KW-1133">Transmembrane helix</keyword>
<dbReference type="Gene3D" id="3.30.450.20">
    <property type="entry name" value="PAS domain"/>
    <property type="match status" value="1"/>
</dbReference>
<dbReference type="PROSITE" id="PS50125">
    <property type="entry name" value="GUANYLATE_CYCLASE_2"/>
    <property type="match status" value="1"/>
</dbReference>
<dbReference type="InterPro" id="IPR029151">
    <property type="entry name" value="Sensor-like_sf"/>
</dbReference>
<keyword evidence="3" id="KW-1003">Cell membrane</keyword>
<dbReference type="SMART" id="SM00044">
    <property type="entry name" value="CYCc"/>
    <property type="match status" value="1"/>
</dbReference>
<dbReference type="GO" id="GO:0004016">
    <property type="term" value="F:adenylate cyclase activity"/>
    <property type="evidence" value="ECO:0007669"/>
    <property type="project" value="UniProtKB-ARBA"/>
</dbReference>
<dbReference type="GO" id="GO:0035556">
    <property type="term" value="P:intracellular signal transduction"/>
    <property type="evidence" value="ECO:0007669"/>
    <property type="project" value="InterPro"/>
</dbReference>
<dbReference type="PANTHER" id="PTHR43081:SF1">
    <property type="entry name" value="ADENYLATE CYCLASE, TERMINAL-DIFFERENTIATION SPECIFIC"/>
    <property type="match status" value="1"/>
</dbReference>
<reference evidence="10" key="1">
    <citation type="submission" date="2014-09" db="EMBL/GenBank/DDBJ databases">
        <authorList>
            <person name="Gomez-Valero L."/>
        </authorList>
    </citation>
    <scope>NUCLEOTIDE SEQUENCE [LARGE SCALE GENOMIC DNA]</scope>
    <source>
        <strain evidence="10">ATCC700992</strain>
    </source>
</reference>
<dbReference type="InterPro" id="IPR029787">
    <property type="entry name" value="Nucleotide_cyclase"/>
</dbReference>
<dbReference type="GO" id="GO:0006171">
    <property type="term" value="P:cAMP biosynthetic process"/>
    <property type="evidence" value="ECO:0007669"/>
    <property type="project" value="TreeGrafter"/>
</dbReference>
<dbReference type="SUPFAM" id="SSF55073">
    <property type="entry name" value="Nucleotide cyclase"/>
    <property type="match status" value="1"/>
</dbReference>
<dbReference type="Gene3D" id="3.30.70.1230">
    <property type="entry name" value="Nucleotide cyclase"/>
    <property type="match status" value="1"/>
</dbReference>
<dbReference type="STRING" id="1212491.LFA_3308"/>
<dbReference type="FunFam" id="3.30.70.1230:FF:000016">
    <property type="entry name" value="Adenylate/guanylate cyclase domain-containing protein"/>
    <property type="match status" value="1"/>
</dbReference>
<dbReference type="CDD" id="cd12913">
    <property type="entry name" value="PDC1_MCP_like"/>
    <property type="match status" value="1"/>
</dbReference>
<comment type="subcellular location">
    <subcellularLocation>
        <location evidence="1">Cell membrane</location>
        <topology evidence="1">Multi-pass membrane protein</topology>
    </subcellularLocation>
</comment>
<evidence type="ECO:0000259" key="8">
    <source>
        <dbReference type="PROSITE" id="PS50125"/>
    </source>
</evidence>
<proteinExistence type="inferred from homology"/>
<dbReference type="Gene3D" id="6.10.340.10">
    <property type="match status" value="1"/>
</dbReference>
<evidence type="ECO:0000256" key="1">
    <source>
        <dbReference type="ARBA" id="ARBA00004651"/>
    </source>
</evidence>
<dbReference type="CDD" id="cd07302">
    <property type="entry name" value="CHD"/>
    <property type="match status" value="1"/>
</dbReference>
<name>A0A098GAW8_9GAMM</name>
<dbReference type="OrthoDB" id="9806704at2"/>
<keyword evidence="6 7" id="KW-0472">Membrane</keyword>
<dbReference type="RefSeq" id="WP_045096915.1">
    <property type="nucleotide sequence ID" value="NZ_LN614827.1"/>
</dbReference>